<dbReference type="EMBL" id="GBRH01240347">
    <property type="protein sequence ID" value="JAD57548.1"/>
    <property type="molecule type" value="Transcribed_RNA"/>
</dbReference>
<sequence>MCKCPVDPKGQMMTSNPALPSLRAESTIIQSKTHVGVEIIPNCVATDKIKLTHIKNQHDSAEHRNNPLNACGIGNHRIKQYNSWRGGMDT</sequence>
<reference evidence="1" key="1">
    <citation type="submission" date="2014-09" db="EMBL/GenBank/DDBJ databases">
        <authorList>
            <person name="Magalhaes I.L.F."/>
            <person name="Oliveira U."/>
            <person name="Santos F.R."/>
            <person name="Vidigal T.H.D.A."/>
            <person name="Brescovit A.D."/>
            <person name="Santos A.J."/>
        </authorList>
    </citation>
    <scope>NUCLEOTIDE SEQUENCE</scope>
    <source>
        <tissue evidence="1">Shoot tissue taken approximately 20 cm above the soil surface</tissue>
    </source>
</reference>
<dbReference type="AlphaFoldDB" id="A0A0A9B5Y1"/>
<accession>A0A0A9B5Y1</accession>
<reference evidence="1" key="2">
    <citation type="journal article" date="2015" name="Data Brief">
        <title>Shoot transcriptome of the giant reed, Arundo donax.</title>
        <authorList>
            <person name="Barrero R.A."/>
            <person name="Guerrero F.D."/>
            <person name="Moolhuijzen P."/>
            <person name="Goolsby J.A."/>
            <person name="Tidwell J."/>
            <person name="Bellgard S.E."/>
            <person name="Bellgard M.I."/>
        </authorList>
    </citation>
    <scope>NUCLEOTIDE SEQUENCE</scope>
    <source>
        <tissue evidence="1">Shoot tissue taken approximately 20 cm above the soil surface</tissue>
    </source>
</reference>
<protein>
    <submittedName>
        <fullName evidence="1">Uncharacterized protein</fullName>
    </submittedName>
</protein>
<evidence type="ECO:0000313" key="1">
    <source>
        <dbReference type="EMBL" id="JAD57548.1"/>
    </source>
</evidence>
<proteinExistence type="predicted"/>
<name>A0A0A9B5Y1_ARUDO</name>
<organism evidence="1">
    <name type="scientific">Arundo donax</name>
    <name type="common">Giant reed</name>
    <name type="synonym">Donax arundinaceus</name>
    <dbReference type="NCBI Taxonomy" id="35708"/>
    <lineage>
        <taxon>Eukaryota</taxon>
        <taxon>Viridiplantae</taxon>
        <taxon>Streptophyta</taxon>
        <taxon>Embryophyta</taxon>
        <taxon>Tracheophyta</taxon>
        <taxon>Spermatophyta</taxon>
        <taxon>Magnoliopsida</taxon>
        <taxon>Liliopsida</taxon>
        <taxon>Poales</taxon>
        <taxon>Poaceae</taxon>
        <taxon>PACMAD clade</taxon>
        <taxon>Arundinoideae</taxon>
        <taxon>Arundineae</taxon>
        <taxon>Arundo</taxon>
    </lineage>
</organism>